<accession>A0A9X0YJ46</accession>
<evidence type="ECO:0000313" key="4">
    <source>
        <dbReference type="Proteomes" id="UP001231587"/>
    </source>
</evidence>
<organism evidence="1 3">
    <name type="scientific">Formosa algae</name>
    <dbReference type="NCBI Taxonomy" id="225843"/>
    <lineage>
        <taxon>Bacteria</taxon>
        <taxon>Pseudomonadati</taxon>
        <taxon>Bacteroidota</taxon>
        <taxon>Flavobacteriia</taxon>
        <taxon>Flavobacteriales</taxon>
        <taxon>Flavobacteriaceae</taxon>
        <taxon>Formosa</taxon>
    </lineage>
</organism>
<evidence type="ECO:0000313" key="1">
    <source>
        <dbReference type="EMBL" id="MBP1839484.1"/>
    </source>
</evidence>
<dbReference type="AlphaFoldDB" id="A0A9X0YJ46"/>
<gene>
    <name evidence="1" type="ORF">J2Z56_001395</name>
    <name evidence="2" type="ORF">J2Z57_001221</name>
</gene>
<sequence length="50" mass="5478">MKPTVLLGAASAMMKSKKLKFVFAALQLGYLAYTLFGKKSKEPQQAELAE</sequence>
<reference evidence="1" key="1">
    <citation type="submission" date="2021-03" db="EMBL/GenBank/DDBJ databases">
        <title>Genomic Encyclopedia of Type Strains, Phase IV (KMG-IV): sequencing the most valuable type-strain genomes for metagenomic binning, comparative biology and taxonomic classification.</title>
        <authorList>
            <person name="Goeker M."/>
        </authorList>
    </citation>
    <scope>NUCLEOTIDE SEQUENCE</scope>
    <source>
        <strain evidence="1">DSM 15523</strain>
        <strain evidence="2 4">DSM 16476</strain>
    </source>
</reference>
<evidence type="ECO:0000313" key="2">
    <source>
        <dbReference type="EMBL" id="MDQ0334788.1"/>
    </source>
</evidence>
<protein>
    <submittedName>
        <fullName evidence="1">Uncharacterized protein</fullName>
    </submittedName>
</protein>
<dbReference type="EMBL" id="JAUSUU010000003">
    <property type="protein sequence ID" value="MDQ0334788.1"/>
    <property type="molecule type" value="Genomic_DNA"/>
</dbReference>
<evidence type="ECO:0000313" key="3">
    <source>
        <dbReference type="Proteomes" id="UP001138672"/>
    </source>
</evidence>
<keyword evidence="4" id="KW-1185">Reference proteome</keyword>
<comment type="caution">
    <text evidence="1">The sequence shown here is derived from an EMBL/GenBank/DDBJ whole genome shotgun (WGS) entry which is preliminary data.</text>
</comment>
<dbReference type="RefSeq" id="WP_157486269.1">
    <property type="nucleotide sequence ID" value="NZ_JAGGJQ010000003.1"/>
</dbReference>
<dbReference type="Proteomes" id="UP001231587">
    <property type="component" value="Unassembled WGS sequence"/>
</dbReference>
<dbReference type="Proteomes" id="UP001138672">
    <property type="component" value="Unassembled WGS sequence"/>
</dbReference>
<name>A0A9X0YJ46_9FLAO</name>
<dbReference type="EMBL" id="JAGGJQ010000003">
    <property type="protein sequence ID" value="MBP1839484.1"/>
    <property type="molecule type" value="Genomic_DNA"/>
</dbReference>
<proteinExistence type="predicted"/>